<evidence type="ECO:0000256" key="6">
    <source>
        <dbReference type="ARBA" id="ARBA00022692"/>
    </source>
</evidence>
<evidence type="ECO:0000256" key="2">
    <source>
        <dbReference type="ARBA" id="ARBA00004370"/>
    </source>
</evidence>
<dbReference type="GO" id="GO:0004497">
    <property type="term" value="F:monooxygenase activity"/>
    <property type="evidence" value="ECO:0007669"/>
    <property type="project" value="UniProtKB-KW"/>
</dbReference>
<evidence type="ECO:0000256" key="12">
    <source>
        <dbReference type="ARBA" id="ARBA00023136"/>
    </source>
</evidence>
<comment type="cofactor">
    <cofactor evidence="1 13">
        <name>heme</name>
        <dbReference type="ChEBI" id="CHEBI:30413"/>
    </cofactor>
</comment>
<evidence type="ECO:0000256" key="7">
    <source>
        <dbReference type="ARBA" id="ARBA00022723"/>
    </source>
</evidence>
<dbReference type="Gene3D" id="1.10.630.10">
    <property type="entry name" value="Cytochrome P450"/>
    <property type="match status" value="1"/>
</dbReference>
<gene>
    <name evidence="15" type="ORF">FA13DRAFT_1737535</name>
    <name evidence="14" type="ORF">FA13DRAFT_1744879</name>
</gene>
<dbReference type="InterPro" id="IPR050121">
    <property type="entry name" value="Cytochrome_P450_monoxygenase"/>
</dbReference>
<dbReference type="EMBL" id="QPFP01000049">
    <property type="protein sequence ID" value="TEB26358.1"/>
    <property type="molecule type" value="Genomic_DNA"/>
</dbReference>
<dbReference type="InterPro" id="IPR002401">
    <property type="entry name" value="Cyt_P450_E_grp-I"/>
</dbReference>
<dbReference type="SUPFAM" id="SSF48264">
    <property type="entry name" value="Cytochrome P450"/>
    <property type="match status" value="1"/>
</dbReference>
<reference evidence="15 16" key="1">
    <citation type="journal article" date="2019" name="Nat. Ecol. Evol.">
        <title>Megaphylogeny resolves global patterns of mushroom evolution.</title>
        <authorList>
            <person name="Varga T."/>
            <person name="Krizsan K."/>
            <person name="Foldi C."/>
            <person name="Dima B."/>
            <person name="Sanchez-Garcia M."/>
            <person name="Sanchez-Ramirez S."/>
            <person name="Szollosi G.J."/>
            <person name="Szarkandi J.G."/>
            <person name="Papp V."/>
            <person name="Albert L."/>
            <person name="Andreopoulos W."/>
            <person name="Angelini C."/>
            <person name="Antonin V."/>
            <person name="Barry K.W."/>
            <person name="Bougher N.L."/>
            <person name="Buchanan P."/>
            <person name="Buyck B."/>
            <person name="Bense V."/>
            <person name="Catcheside P."/>
            <person name="Chovatia M."/>
            <person name="Cooper J."/>
            <person name="Damon W."/>
            <person name="Desjardin D."/>
            <person name="Finy P."/>
            <person name="Geml J."/>
            <person name="Haridas S."/>
            <person name="Hughes K."/>
            <person name="Justo A."/>
            <person name="Karasinski D."/>
            <person name="Kautmanova I."/>
            <person name="Kiss B."/>
            <person name="Kocsube S."/>
            <person name="Kotiranta H."/>
            <person name="LaButti K.M."/>
            <person name="Lechner B.E."/>
            <person name="Liimatainen K."/>
            <person name="Lipzen A."/>
            <person name="Lukacs Z."/>
            <person name="Mihaltcheva S."/>
            <person name="Morgado L.N."/>
            <person name="Niskanen T."/>
            <person name="Noordeloos M.E."/>
            <person name="Ohm R.A."/>
            <person name="Ortiz-Santana B."/>
            <person name="Ovrebo C."/>
            <person name="Racz N."/>
            <person name="Riley R."/>
            <person name="Savchenko A."/>
            <person name="Shiryaev A."/>
            <person name="Soop K."/>
            <person name="Spirin V."/>
            <person name="Szebenyi C."/>
            <person name="Tomsovsky M."/>
            <person name="Tulloss R.E."/>
            <person name="Uehling J."/>
            <person name="Grigoriev I.V."/>
            <person name="Vagvolgyi C."/>
            <person name="Papp T."/>
            <person name="Martin F.M."/>
            <person name="Miettinen O."/>
            <person name="Hibbett D.S."/>
            <person name="Nagy L.G."/>
        </authorList>
    </citation>
    <scope>NUCLEOTIDE SEQUENCE [LARGE SCALE GENOMIC DNA]</scope>
    <source>
        <strain evidence="15 16">FP101781</strain>
    </source>
</reference>
<keyword evidence="8" id="KW-1133">Transmembrane helix</keyword>
<evidence type="ECO:0000256" key="5">
    <source>
        <dbReference type="ARBA" id="ARBA00022617"/>
    </source>
</evidence>
<keyword evidence="16" id="KW-1185">Reference proteome</keyword>
<dbReference type="GO" id="GO:0016020">
    <property type="term" value="C:membrane"/>
    <property type="evidence" value="ECO:0007669"/>
    <property type="project" value="UniProtKB-SubCell"/>
</dbReference>
<dbReference type="PANTHER" id="PTHR24305:SF166">
    <property type="entry name" value="CYTOCHROME P450 12A4, MITOCHONDRIAL-RELATED"/>
    <property type="match status" value="1"/>
</dbReference>
<dbReference type="GO" id="GO:0016705">
    <property type="term" value="F:oxidoreductase activity, acting on paired donors, with incorporation or reduction of molecular oxygen"/>
    <property type="evidence" value="ECO:0007669"/>
    <property type="project" value="InterPro"/>
</dbReference>
<dbReference type="PANTHER" id="PTHR24305">
    <property type="entry name" value="CYTOCHROME P450"/>
    <property type="match status" value="1"/>
</dbReference>
<keyword evidence="12" id="KW-0472">Membrane</keyword>
<keyword evidence="11" id="KW-0503">Monooxygenase</keyword>
<evidence type="ECO:0000313" key="14">
    <source>
        <dbReference type="EMBL" id="TEB18991.1"/>
    </source>
</evidence>
<dbReference type="InterPro" id="IPR036396">
    <property type="entry name" value="Cyt_P450_sf"/>
</dbReference>
<sequence>MTFFVPQALVAFLGAWIVWGLSKRLLLKGPLDSIPGPPPESWLMGNLDHFLDSNSWAYIDKMVKRYGRVWRITGVLKGSYLFVYDPKALYHMVVKAQDVFEESEDLLRLNSKVFGDGLLATVGNHHRKQRKLLNPAFSTARMRELTPTFYNVVHKLENSISQQVANGEAEIDVLHWMSRTALELIAQSGFGYSFDDLGPETVEHPYSTSAKSYFAVSNDPGILLARFLIYPYVHKIGSPNFQRAVLNILPWPRLRQLRDIVDIMHKTSLEIFKSAKQSVKDGKDVSDRPGGGKDIMSILIQANMDASDQDKLPDEELIAQISTLTLAAMDTTSNALARVLDLLSEHPVVQERLRQEVAEAFAAHGDDLDYDTLNGLPFLEAVVRESLRYHTPVAYLPRQATRDTILPVATPIKTLDGGEINEIFIPKGQEIFISLFDCNRDPEIWGPDAEEWKPDRWLSPLPSSVTESRVPGIYSNLMTFLGGGRACIGFKFSQLEIKIVLSLLVKRFKFSPSGKKVIWLCNGVTQPTVEDPNLPDNGRLKTQLPLKVSVV</sequence>
<evidence type="ECO:0000256" key="1">
    <source>
        <dbReference type="ARBA" id="ARBA00001971"/>
    </source>
</evidence>
<keyword evidence="5 13" id="KW-0349">Heme</keyword>
<dbReference type="Proteomes" id="UP000298030">
    <property type="component" value="Unassembled WGS sequence"/>
</dbReference>
<dbReference type="PRINTS" id="PR00385">
    <property type="entry name" value="P450"/>
</dbReference>
<comment type="similarity">
    <text evidence="4">Belongs to the cytochrome P450 family.</text>
</comment>
<keyword evidence="7 13" id="KW-0479">Metal-binding</keyword>
<dbReference type="CDD" id="cd11069">
    <property type="entry name" value="CYP_FUM15-like"/>
    <property type="match status" value="1"/>
</dbReference>
<proteinExistence type="inferred from homology"/>
<comment type="subcellular location">
    <subcellularLocation>
        <location evidence="2">Membrane</location>
    </subcellularLocation>
</comment>
<dbReference type="EMBL" id="QPFP01000213">
    <property type="protein sequence ID" value="TEB18991.1"/>
    <property type="molecule type" value="Genomic_DNA"/>
</dbReference>
<comment type="caution">
    <text evidence="15">The sequence shown here is derived from an EMBL/GenBank/DDBJ whole genome shotgun (WGS) entry which is preliminary data.</text>
</comment>
<dbReference type="AlphaFoldDB" id="A0A4Y7SXK0"/>
<evidence type="ECO:0000256" key="9">
    <source>
        <dbReference type="ARBA" id="ARBA00023002"/>
    </source>
</evidence>
<dbReference type="PRINTS" id="PR00463">
    <property type="entry name" value="EP450I"/>
</dbReference>
<evidence type="ECO:0000256" key="4">
    <source>
        <dbReference type="ARBA" id="ARBA00010617"/>
    </source>
</evidence>
<dbReference type="Pfam" id="PF00067">
    <property type="entry name" value="p450"/>
    <property type="match status" value="1"/>
</dbReference>
<keyword evidence="10 13" id="KW-0408">Iron</keyword>
<feature type="binding site" description="axial binding residue" evidence="13">
    <location>
        <position position="487"/>
    </location>
    <ligand>
        <name>heme</name>
        <dbReference type="ChEBI" id="CHEBI:30413"/>
    </ligand>
    <ligandPart>
        <name>Fe</name>
        <dbReference type="ChEBI" id="CHEBI:18248"/>
    </ligandPart>
</feature>
<keyword evidence="9" id="KW-0560">Oxidoreductase</keyword>
<evidence type="ECO:0000256" key="10">
    <source>
        <dbReference type="ARBA" id="ARBA00023004"/>
    </source>
</evidence>
<dbReference type="GO" id="GO:0020037">
    <property type="term" value="F:heme binding"/>
    <property type="evidence" value="ECO:0007669"/>
    <property type="project" value="InterPro"/>
</dbReference>
<comment type="pathway">
    <text evidence="3">Secondary metabolite biosynthesis; terpenoid biosynthesis.</text>
</comment>
<name>A0A4Y7SXK0_COPMI</name>
<evidence type="ECO:0000256" key="8">
    <source>
        <dbReference type="ARBA" id="ARBA00022989"/>
    </source>
</evidence>
<evidence type="ECO:0000313" key="16">
    <source>
        <dbReference type="Proteomes" id="UP000298030"/>
    </source>
</evidence>
<evidence type="ECO:0000256" key="3">
    <source>
        <dbReference type="ARBA" id="ARBA00004721"/>
    </source>
</evidence>
<dbReference type="OrthoDB" id="1470350at2759"/>
<organism evidence="15 16">
    <name type="scientific">Coprinellus micaceus</name>
    <name type="common">Glistening ink-cap mushroom</name>
    <name type="synonym">Coprinus micaceus</name>
    <dbReference type="NCBI Taxonomy" id="71717"/>
    <lineage>
        <taxon>Eukaryota</taxon>
        <taxon>Fungi</taxon>
        <taxon>Dikarya</taxon>
        <taxon>Basidiomycota</taxon>
        <taxon>Agaricomycotina</taxon>
        <taxon>Agaricomycetes</taxon>
        <taxon>Agaricomycetidae</taxon>
        <taxon>Agaricales</taxon>
        <taxon>Agaricineae</taxon>
        <taxon>Psathyrellaceae</taxon>
        <taxon>Coprinellus</taxon>
    </lineage>
</organism>
<evidence type="ECO:0000256" key="13">
    <source>
        <dbReference type="PIRSR" id="PIRSR602401-1"/>
    </source>
</evidence>
<dbReference type="GO" id="GO:0005506">
    <property type="term" value="F:iron ion binding"/>
    <property type="evidence" value="ECO:0007669"/>
    <property type="project" value="InterPro"/>
</dbReference>
<dbReference type="STRING" id="71717.A0A4Y7SXK0"/>
<protein>
    <submittedName>
        <fullName evidence="15">Cytochrome P450</fullName>
    </submittedName>
</protein>
<evidence type="ECO:0000256" key="11">
    <source>
        <dbReference type="ARBA" id="ARBA00023033"/>
    </source>
</evidence>
<dbReference type="InterPro" id="IPR001128">
    <property type="entry name" value="Cyt_P450"/>
</dbReference>
<keyword evidence="6" id="KW-0812">Transmembrane</keyword>
<evidence type="ECO:0000313" key="15">
    <source>
        <dbReference type="EMBL" id="TEB26358.1"/>
    </source>
</evidence>
<accession>A0A4Y7SXK0</accession>